<dbReference type="AlphaFoldDB" id="A0A0P0RC57"/>
<dbReference type="GeneID" id="69970080"/>
<proteinExistence type="predicted"/>
<accession>A0A0P0RC57</accession>
<dbReference type="EMBL" id="CP012746">
    <property type="protein sequence ID" value="ALL66078.1"/>
    <property type="molecule type" value="Genomic_DNA"/>
</dbReference>
<dbReference type="KEGG" id="bcai:K788_0003340"/>
<organism evidence="1 2">
    <name type="scientific">Paraburkholderia caribensis MBA4</name>
    <dbReference type="NCBI Taxonomy" id="1323664"/>
    <lineage>
        <taxon>Bacteria</taxon>
        <taxon>Pseudomonadati</taxon>
        <taxon>Pseudomonadota</taxon>
        <taxon>Betaproteobacteria</taxon>
        <taxon>Burkholderiales</taxon>
        <taxon>Burkholderiaceae</taxon>
        <taxon>Paraburkholderia</taxon>
    </lineage>
</organism>
<dbReference type="Proteomes" id="UP000019146">
    <property type="component" value="Chromosome 1"/>
</dbReference>
<dbReference type="RefSeq" id="WP_035989965.1">
    <property type="nucleotide sequence ID" value="NZ_CP012746.1"/>
</dbReference>
<sequence>MKTKIALGLVAVVVLTQAGCTTKIKSLPMPAAVKTQNGQDVALYFGNQTHAPVKQSYGNKEFAVRVLRKVENSPEANCSIALEKAVQELRDYARTQHANAVVDIRTRFQHNESASSTEFTCGASLNGSTLAVRGDVVMLETQ</sequence>
<evidence type="ECO:0000313" key="2">
    <source>
        <dbReference type="Proteomes" id="UP000019146"/>
    </source>
</evidence>
<evidence type="ECO:0000313" key="1">
    <source>
        <dbReference type="EMBL" id="ALL66078.1"/>
    </source>
</evidence>
<gene>
    <name evidence="1" type="ORF">K788_0003340</name>
</gene>
<name>A0A0P0RC57_9BURK</name>
<reference evidence="1 2" key="1">
    <citation type="journal article" date="2014" name="Genome Announc.">
        <title>Draft Genome Sequence of the Haloacid-Degrading Burkholderia caribensis Strain MBA4.</title>
        <authorList>
            <person name="Pan Y."/>
            <person name="Kong K.F."/>
            <person name="Tsang J.S."/>
        </authorList>
    </citation>
    <scope>NUCLEOTIDE SEQUENCE [LARGE SCALE GENOMIC DNA]</scope>
    <source>
        <strain evidence="1 2">MBA4</strain>
    </source>
</reference>
<protein>
    <submittedName>
        <fullName evidence="1">Signal peptide protein</fullName>
    </submittedName>
</protein>